<gene>
    <name evidence="5" type="ordered locus">Tcur_0080</name>
</gene>
<dbReference type="SUPFAM" id="SSF53756">
    <property type="entry name" value="UDP-Glycosyltransferase/glycogen phosphorylase"/>
    <property type="match status" value="1"/>
</dbReference>
<dbReference type="Pfam" id="PF13439">
    <property type="entry name" value="Glyco_transf_4"/>
    <property type="match status" value="1"/>
</dbReference>
<accession>D1ADH8</accession>
<evidence type="ECO:0000256" key="2">
    <source>
        <dbReference type="ARBA" id="ARBA00022679"/>
    </source>
</evidence>
<dbReference type="PANTHER" id="PTHR45947:SF3">
    <property type="entry name" value="SULFOQUINOVOSYL TRANSFERASE SQD2"/>
    <property type="match status" value="1"/>
</dbReference>
<organism evidence="5 6">
    <name type="scientific">Thermomonospora curvata (strain ATCC 19995 / DSM 43183 / JCM 3096 / KCTC 9072 / NBRC 15933 / NCIMB 10081 / Henssen B9)</name>
    <dbReference type="NCBI Taxonomy" id="471852"/>
    <lineage>
        <taxon>Bacteria</taxon>
        <taxon>Bacillati</taxon>
        <taxon>Actinomycetota</taxon>
        <taxon>Actinomycetes</taxon>
        <taxon>Streptosporangiales</taxon>
        <taxon>Thermomonosporaceae</taxon>
        <taxon>Thermomonospora</taxon>
    </lineage>
</organism>
<keyword evidence="6" id="KW-1185">Reference proteome</keyword>
<dbReference type="PANTHER" id="PTHR45947">
    <property type="entry name" value="SULFOQUINOVOSYL TRANSFERASE SQD2"/>
    <property type="match status" value="1"/>
</dbReference>
<name>D1ADH8_THECD</name>
<evidence type="ECO:0000313" key="6">
    <source>
        <dbReference type="Proteomes" id="UP000001918"/>
    </source>
</evidence>
<dbReference type="InterPro" id="IPR050194">
    <property type="entry name" value="Glycosyltransferase_grp1"/>
</dbReference>
<dbReference type="Pfam" id="PF00534">
    <property type="entry name" value="Glycos_transf_1"/>
    <property type="match status" value="1"/>
</dbReference>
<dbReference type="eggNOG" id="COG0438">
    <property type="taxonomic scope" value="Bacteria"/>
</dbReference>
<dbReference type="Gene3D" id="3.40.50.2000">
    <property type="entry name" value="Glycogen Phosphorylase B"/>
    <property type="match status" value="2"/>
</dbReference>
<dbReference type="AlphaFoldDB" id="D1ADH8"/>
<dbReference type="Proteomes" id="UP000001918">
    <property type="component" value="Chromosome"/>
</dbReference>
<dbReference type="EMBL" id="CP001738">
    <property type="protein sequence ID" value="ACY95688.1"/>
    <property type="molecule type" value="Genomic_DNA"/>
</dbReference>
<sequence length="404" mass="43188">MHVLRLCPVFEPPATALLGRGARFAPIGGMHSHTAQLTRALDELGVRQTVVTTRPPTAPAVARLGRHCRVVRLGASGPLSRHCYGPAAWRRAPTLVRGVDLVHAHLGEDPVVMPLALRTAACAGAPLVVTVHHSLQHTLRVSGPRSLLLKTVGGALERRLLEHADAVITLTERLHDLLPGDAVHVIPSGLGPEFTARSPARTWRMPDGDAVRPRLGYVGRLQAHKSVDVLLRAFALLGGDGGRLLIVGDGPQRPRLRRLAGRLGIAERVTFLGALSHDQIPAVLRTLDAVVLPSRCEEFGSILPEAMHCGVPVVATQVGGIPELIEHGRSGLLVPPGSPARLADALRRLLGDPGLAAAMAGRARRRVRGHTWDRLARRVLKVYQSVLTTPAPQPLPASKVVPIK</sequence>
<keyword evidence="2 5" id="KW-0808">Transferase</keyword>
<dbReference type="GO" id="GO:0016757">
    <property type="term" value="F:glycosyltransferase activity"/>
    <property type="evidence" value="ECO:0007669"/>
    <property type="project" value="UniProtKB-KW"/>
</dbReference>
<feature type="domain" description="Glycosyl transferase family 1" evidence="3">
    <location>
        <begin position="213"/>
        <end position="365"/>
    </location>
</feature>
<dbReference type="RefSeq" id="WP_012850472.1">
    <property type="nucleotide sequence ID" value="NC_013510.1"/>
</dbReference>
<evidence type="ECO:0000256" key="1">
    <source>
        <dbReference type="ARBA" id="ARBA00022676"/>
    </source>
</evidence>
<dbReference type="CAZy" id="GT4">
    <property type="family name" value="Glycosyltransferase Family 4"/>
</dbReference>
<evidence type="ECO:0000259" key="4">
    <source>
        <dbReference type="Pfam" id="PF13439"/>
    </source>
</evidence>
<dbReference type="InterPro" id="IPR001296">
    <property type="entry name" value="Glyco_trans_1"/>
</dbReference>
<reference evidence="5 6" key="1">
    <citation type="journal article" date="2011" name="Stand. Genomic Sci.">
        <title>Complete genome sequence of Thermomonospora curvata type strain (B9).</title>
        <authorList>
            <person name="Chertkov O."/>
            <person name="Sikorski J."/>
            <person name="Nolan M."/>
            <person name="Lapidus A."/>
            <person name="Lucas S."/>
            <person name="Del Rio T.G."/>
            <person name="Tice H."/>
            <person name="Cheng J.F."/>
            <person name="Goodwin L."/>
            <person name="Pitluck S."/>
            <person name="Liolios K."/>
            <person name="Ivanova N."/>
            <person name="Mavromatis K."/>
            <person name="Mikhailova N."/>
            <person name="Ovchinnikova G."/>
            <person name="Pati A."/>
            <person name="Chen A."/>
            <person name="Palaniappan K."/>
            <person name="Djao O.D."/>
            <person name="Land M."/>
            <person name="Hauser L."/>
            <person name="Chang Y.J."/>
            <person name="Jeffries C.D."/>
            <person name="Brettin T."/>
            <person name="Han C."/>
            <person name="Detter J.C."/>
            <person name="Rohde M."/>
            <person name="Goker M."/>
            <person name="Woyke T."/>
            <person name="Bristow J."/>
            <person name="Eisen J.A."/>
            <person name="Markowitz V."/>
            <person name="Hugenholtz P."/>
            <person name="Klenk H.P."/>
            <person name="Kyrpides N.C."/>
        </authorList>
    </citation>
    <scope>NUCLEOTIDE SEQUENCE [LARGE SCALE GENOMIC DNA]</scope>
    <source>
        <strain evidence="6">ATCC 19995 / DSM 43183 / JCM 3096 / KCTC 9072 / NBRC 15933 / NCIMB 10081 / Henssen B9</strain>
    </source>
</reference>
<dbReference type="KEGG" id="tcu:Tcur_0080"/>
<dbReference type="HOGENOM" id="CLU_009583_2_5_11"/>
<protein>
    <submittedName>
        <fullName evidence="5">Glycosyl transferase group 1</fullName>
    </submittedName>
</protein>
<dbReference type="STRING" id="471852.Tcur_0080"/>
<keyword evidence="1" id="KW-0328">Glycosyltransferase</keyword>
<evidence type="ECO:0000259" key="3">
    <source>
        <dbReference type="Pfam" id="PF00534"/>
    </source>
</evidence>
<evidence type="ECO:0000313" key="5">
    <source>
        <dbReference type="EMBL" id="ACY95688.1"/>
    </source>
</evidence>
<dbReference type="OrthoDB" id="8555507at2"/>
<dbReference type="InterPro" id="IPR028098">
    <property type="entry name" value="Glyco_trans_4-like_N"/>
</dbReference>
<feature type="domain" description="Glycosyltransferase subfamily 4-like N-terminal" evidence="4">
    <location>
        <begin position="27"/>
        <end position="190"/>
    </location>
</feature>
<proteinExistence type="predicted"/>
<dbReference type="GO" id="GO:1901137">
    <property type="term" value="P:carbohydrate derivative biosynthetic process"/>
    <property type="evidence" value="ECO:0007669"/>
    <property type="project" value="UniProtKB-ARBA"/>
</dbReference>